<reference evidence="1 2" key="1">
    <citation type="submission" date="2019-12" db="EMBL/GenBank/DDBJ databases">
        <title>Deinococcus sp. HMF7620 Genome sequencing and assembly.</title>
        <authorList>
            <person name="Kang H."/>
            <person name="Kim H."/>
            <person name="Joh K."/>
        </authorList>
    </citation>
    <scope>NUCLEOTIDE SEQUENCE [LARGE SCALE GENOMIC DNA]</scope>
    <source>
        <strain evidence="1 2">HMF7620</strain>
    </source>
</reference>
<keyword evidence="2" id="KW-1185">Reference proteome</keyword>
<sequence>MTEPLVIIQHLGLFENKQARQEAKLAMRLPVIKIAHSTVAVAHFVSSIREDRVLEYDNLVFAQPQEIGLKLQEGLLRATPFSAHPFGSPKNIELVLGETARFEWRRLLKVNIMTHKVINIALVQRPVKQELFFHAPDHLIHLELS</sequence>
<evidence type="ECO:0000313" key="1">
    <source>
        <dbReference type="EMBL" id="MVN86479.1"/>
    </source>
</evidence>
<gene>
    <name evidence="1" type="ORF">GO986_06840</name>
</gene>
<proteinExistence type="predicted"/>
<protein>
    <submittedName>
        <fullName evidence="1">Uncharacterized protein</fullName>
    </submittedName>
</protein>
<dbReference type="RefSeq" id="WP_157458546.1">
    <property type="nucleotide sequence ID" value="NZ_WQLB01000007.1"/>
</dbReference>
<dbReference type="EMBL" id="WQLB01000007">
    <property type="protein sequence ID" value="MVN86479.1"/>
    <property type="molecule type" value="Genomic_DNA"/>
</dbReference>
<organism evidence="1 2">
    <name type="scientific">Deinococcus arboris</name>
    <dbReference type="NCBI Taxonomy" id="2682977"/>
    <lineage>
        <taxon>Bacteria</taxon>
        <taxon>Thermotogati</taxon>
        <taxon>Deinococcota</taxon>
        <taxon>Deinococci</taxon>
        <taxon>Deinococcales</taxon>
        <taxon>Deinococcaceae</taxon>
        <taxon>Deinococcus</taxon>
    </lineage>
</organism>
<dbReference type="AlphaFoldDB" id="A0A7C9M7X8"/>
<accession>A0A7C9M7X8</accession>
<dbReference type="Proteomes" id="UP000483286">
    <property type="component" value="Unassembled WGS sequence"/>
</dbReference>
<name>A0A7C9M7X8_9DEIO</name>
<comment type="caution">
    <text evidence="1">The sequence shown here is derived from an EMBL/GenBank/DDBJ whole genome shotgun (WGS) entry which is preliminary data.</text>
</comment>
<evidence type="ECO:0000313" key="2">
    <source>
        <dbReference type="Proteomes" id="UP000483286"/>
    </source>
</evidence>